<dbReference type="AlphaFoldDB" id="A0A8B9A7H6"/>
<reference evidence="2" key="2">
    <citation type="submission" date="2025-08" db="UniProtKB">
        <authorList>
            <consortium name="RefSeq"/>
        </authorList>
    </citation>
    <scope>IDENTIFICATION</scope>
    <source>
        <tissue evidence="2">Young leaves</tissue>
    </source>
</reference>
<sequence>MSLWEKKLYAPRKETHRSIPAPTGVQCPLKEMVRGRTKPSSCNTRLSSMCQFVELDLAYQCLGMFTAAIKLEKDIVVPNKTDIVIKVALLQKISAETQALKNESSELFDWLLFYPFHFFIFLKFSV</sequence>
<evidence type="ECO:0000313" key="2">
    <source>
        <dbReference type="RefSeq" id="XP_038981657.1"/>
    </source>
</evidence>
<accession>A0A8B9A7H6</accession>
<dbReference type="GeneID" id="120110523"/>
<keyword evidence="1" id="KW-1185">Reference proteome</keyword>
<gene>
    <name evidence="2" type="primary">LOC120110523</name>
</gene>
<evidence type="ECO:0000313" key="1">
    <source>
        <dbReference type="Proteomes" id="UP000228380"/>
    </source>
</evidence>
<protein>
    <submittedName>
        <fullName evidence="2">Uncharacterized protein LOC120110523</fullName>
    </submittedName>
</protein>
<reference evidence="1" key="1">
    <citation type="journal article" date="2019" name="Nat. Commun.">
        <title>Genome-wide association mapping of date palm fruit traits.</title>
        <authorList>
            <person name="Hazzouri K.M."/>
            <person name="Gros-Balthazard M."/>
            <person name="Flowers J.M."/>
            <person name="Copetti D."/>
            <person name="Lemansour A."/>
            <person name="Lebrun M."/>
            <person name="Masmoudi K."/>
            <person name="Ferrand S."/>
            <person name="Dhar M.I."/>
            <person name="Fresquez Z.A."/>
            <person name="Rosas U."/>
            <person name="Zhang J."/>
            <person name="Talag J."/>
            <person name="Lee S."/>
            <person name="Kudrna D."/>
            <person name="Powell R.F."/>
            <person name="Leitch I.J."/>
            <person name="Krueger R.R."/>
            <person name="Wing R.A."/>
            <person name="Amiri K.M.A."/>
            <person name="Purugganan M.D."/>
        </authorList>
    </citation>
    <scope>NUCLEOTIDE SEQUENCE [LARGE SCALE GENOMIC DNA]</scope>
    <source>
        <strain evidence="1">cv. Khalas</strain>
    </source>
</reference>
<organism evidence="1 2">
    <name type="scientific">Phoenix dactylifera</name>
    <name type="common">Date palm</name>
    <dbReference type="NCBI Taxonomy" id="42345"/>
    <lineage>
        <taxon>Eukaryota</taxon>
        <taxon>Viridiplantae</taxon>
        <taxon>Streptophyta</taxon>
        <taxon>Embryophyta</taxon>
        <taxon>Tracheophyta</taxon>
        <taxon>Spermatophyta</taxon>
        <taxon>Magnoliopsida</taxon>
        <taxon>Liliopsida</taxon>
        <taxon>Arecaceae</taxon>
        <taxon>Coryphoideae</taxon>
        <taxon>Phoeniceae</taxon>
        <taxon>Phoenix</taxon>
    </lineage>
</organism>
<proteinExistence type="predicted"/>
<dbReference type="RefSeq" id="XP_038981657.1">
    <property type="nucleotide sequence ID" value="XM_039125729.1"/>
</dbReference>
<dbReference type="KEGG" id="pda:120110523"/>
<name>A0A8B9A7H6_PHODC</name>
<dbReference type="Proteomes" id="UP000228380">
    <property type="component" value="Chromosome 4"/>
</dbReference>